<gene>
    <name evidence="1" type="ORF">HMPREF9384_2266</name>
</gene>
<sequence>MKEEGIEKPSTDLTELGCGSLIKAEALIVVSKCLVGNTFLLNSMNITTTKIGI</sequence>
<accession>F0IWQ4</accession>
<evidence type="ECO:0000313" key="2">
    <source>
        <dbReference type="Proteomes" id="UP000004562"/>
    </source>
</evidence>
<evidence type="ECO:0000313" key="1">
    <source>
        <dbReference type="EMBL" id="EGD38269.1"/>
    </source>
</evidence>
<dbReference type="Proteomes" id="UP000004562">
    <property type="component" value="Unassembled WGS sequence"/>
</dbReference>
<dbReference type="EMBL" id="AEXZ01000011">
    <property type="protein sequence ID" value="EGD38269.1"/>
    <property type="molecule type" value="Genomic_DNA"/>
</dbReference>
<name>F0IWQ4_STRSA</name>
<protein>
    <submittedName>
        <fullName evidence="1">Fatty acid synthesis PlsX protein</fullName>
    </submittedName>
</protein>
<comment type="caution">
    <text evidence="1">The sequence shown here is derived from an EMBL/GenBank/DDBJ whole genome shotgun (WGS) entry which is preliminary data.</text>
</comment>
<dbReference type="HOGENOM" id="CLU_3066848_0_0_9"/>
<dbReference type="AlphaFoldDB" id="F0IWQ4"/>
<organism evidence="1 2">
    <name type="scientific">Streptococcus sanguinis SK160</name>
    <dbReference type="NCBI Taxonomy" id="888812"/>
    <lineage>
        <taxon>Bacteria</taxon>
        <taxon>Bacillati</taxon>
        <taxon>Bacillota</taxon>
        <taxon>Bacilli</taxon>
        <taxon>Lactobacillales</taxon>
        <taxon>Streptococcaceae</taxon>
        <taxon>Streptococcus</taxon>
    </lineage>
</organism>
<proteinExistence type="predicted"/>
<reference evidence="1 2" key="1">
    <citation type="submission" date="2011-02" db="EMBL/GenBank/DDBJ databases">
        <authorList>
            <person name="Muzny D."/>
            <person name="Qin X."/>
            <person name="Deng J."/>
            <person name="Jiang H."/>
            <person name="Liu Y."/>
            <person name="Qu J."/>
            <person name="Song X.-Z."/>
            <person name="Zhang L."/>
            <person name="Thornton R."/>
            <person name="Coyle M."/>
            <person name="Francisco L."/>
            <person name="Jackson L."/>
            <person name="Javaid M."/>
            <person name="Korchina V."/>
            <person name="Kovar C."/>
            <person name="Mata R."/>
            <person name="Mathew T."/>
            <person name="Ngo R."/>
            <person name="Nguyen L."/>
            <person name="Nguyen N."/>
            <person name="Okwuonu G."/>
            <person name="Ongeri F."/>
            <person name="Pham C."/>
            <person name="Simmons D."/>
            <person name="Wilczek-Boney K."/>
            <person name="Hale W."/>
            <person name="Jakkamsetti A."/>
            <person name="Pham P."/>
            <person name="Ruth R."/>
            <person name="San Lucas F."/>
            <person name="Warren J."/>
            <person name="Zhang J."/>
            <person name="Zhao Z."/>
            <person name="Zhou C."/>
            <person name="Zhu D."/>
            <person name="Lee S."/>
            <person name="Bess C."/>
            <person name="Blankenburg K."/>
            <person name="Forbes L."/>
            <person name="Fu Q."/>
            <person name="Gubbala S."/>
            <person name="Hirani K."/>
            <person name="Jayaseelan J.C."/>
            <person name="Lara F."/>
            <person name="Munidasa M."/>
            <person name="Palculict T."/>
            <person name="Patil S."/>
            <person name="Pu L.-L."/>
            <person name="Saada N."/>
            <person name="Tang L."/>
            <person name="Weissenberger G."/>
            <person name="Zhu Y."/>
            <person name="Hemphill L."/>
            <person name="Shang Y."/>
            <person name="Youmans B."/>
            <person name="Ayvaz T."/>
            <person name="Ross M."/>
            <person name="Santibanez J."/>
            <person name="Aqrawi P."/>
            <person name="Gross S."/>
            <person name="Joshi V."/>
            <person name="Fowler G."/>
            <person name="Nazareth L."/>
            <person name="Reid J."/>
            <person name="Worley K."/>
            <person name="Petrosino J."/>
            <person name="Highlander S."/>
            <person name="Gibbs R."/>
        </authorList>
    </citation>
    <scope>NUCLEOTIDE SEQUENCE [LARGE SCALE GENOMIC DNA]</scope>
    <source>
        <strain evidence="1 2">SK160</strain>
    </source>
</reference>